<evidence type="ECO:0000313" key="5">
    <source>
        <dbReference type="Proteomes" id="UP000260457"/>
    </source>
</evidence>
<dbReference type="PANTHER" id="PTHR48207">
    <property type="entry name" value="SUCCINATE--HYDROXYMETHYLGLUTARATE COA-TRANSFERASE"/>
    <property type="match status" value="1"/>
</dbReference>
<proteinExistence type="predicted"/>
<protein>
    <submittedName>
        <fullName evidence="2 3">CoA transferase</fullName>
    </submittedName>
</protein>
<dbReference type="Gene3D" id="3.30.1540.10">
    <property type="entry name" value="formyl-coa transferase, domain 3"/>
    <property type="match status" value="1"/>
</dbReference>
<dbReference type="GO" id="GO:0008410">
    <property type="term" value="F:CoA-transferase activity"/>
    <property type="evidence" value="ECO:0007669"/>
    <property type="project" value="TreeGrafter"/>
</dbReference>
<dbReference type="Gene3D" id="3.40.50.10540">
    <property type="entry name" value="Crotonobetainyl-coa:carnitine coa-transferase, domain 1"/>
    <property type="match status" value="1"/>
</dbReference>
<dbReference type="SUPFAM" id="SSF89796">
    <property type="entry name" value="CoA-transferase family III (CaiB/BaiF)"/>
    <property type="match status" value="1"/>
</dbReference>
<name>A0AAX0S5Y8_9BACI</name>
<accession>A0AAX0S5Y8</accession>
<evidence type="ECO:0000313" key="2">
    <source>
        <dbReference type="EMBL" id="AXN40914.1"/>
    </source>
</evidence>
<dbReference type="Proteomes" id="UP000220106">
    <property type="component" value="Unassembled WGS sequence"/>
</dbReference>
<dbReference type="EMBL" id="CP030926">
    <property type="protein sequence ID" value="AXN40914.1"/>
    <property type="molecule type" value="Genomic_DNA"/>
</dbReference>
<keyword evidence="5" id="KW-1185">Reference proteome</keyword>
<dbReference type="InterPro" id="IPR003673">
    <property type="entry name" value="CoA-Trfase_fam_III"/>
</dbReference>
<evidence type="ECO:0000256" key="1">
    <source>
        <dbReference type="ARBA" id="ARBA00022679"/>
    </source>
</evidence>
<organism evidence="3 4">
    <name type="scientific">Peribacillus butanolivorans</name>
    <dbReference type="NCBI Taxonomy" id="421767"/>
    <lineage>
        <taxon>Bacteria</taxon>
        <taxon>Bacillati</taxon>
        <taxon>Bacillota</taxon>
        <taxon>Bacilli</taxon>
        <taxon>Bacillales</taxon>
        <taxon>Bacillaceae</taxon>
        <taxon>Peribacillus</taxon>
    </lineage>
</organism>
<dbReference type="AlphaFoldDB" id="A0AAX0S5Y8"/>
<dbReference type="InterPro" id="IPR023606">
    <property type="entry name" value="CoA-Trfase_III_dom_1_sf"/>
</dbReference>
<dbReference type="Proteomes" id="UP000260457">
    <property type="component" value="Chromosome"/>
</dbReference>
<dbReference type="PANTHER" id="PTHR48207:SF3">
    <property type="entry name" value="SUCCINATE--HYDROXYMETHYLGLUTARATE COA-TRANSFERASE"/>
    <property type="match status" value="1"/>
</dbReference>
<gene>
    <name evidence="3" type="ORF">CN689_05030</name>
    <name evidence="2" type="ORF">DTO10_22745</name>
</gene>
<evidence type="ECO:0000313" key="3">
    <source>
        <dbReference type="EMBL" id="PEJ36298.1"/>
    </source>
</evidence>
<sequence>MQPLKGIKIVDLTRILSGPYCTMTLADLGAEVIKIESPKGDDTREWGPPFLQNESAYFLSVNRNKKSMVLNLKEETGKEIFLKLVKNADVVVENFRPGTLTRLGIGYEVLKEHNPGVILASISGFGQTGTYSQKPGYDVLAQGMGGLMSVTGELGKRPVKAGFSMADVGTGMWAAFGILAALHERNHSGEGQWVDTSLLDTVVSWQTYLASSYFASGKNPEPLGDAHPNIVPYQVFEASDGYFILAVGNDGLWDRFVEVMDLQSIKDQRFVTNPKRVENREILIPLLNEVFQNKTINEWIALFESVKIPCGPVNKFSDILNDKHMYEREMIIEREHPTLGPIKMLGIPVKFSRTPGEVKTVPPQLGEHTTEILEELGYSDEEISRFVELNITAPEKASLIKK</sequence>
<dbReference type="Pfam" id="PF02515">
    <property type="entry name" value="CoA_transf_3"/>
    <property type="match status" value="1"/>
</dbReference>
<reference evidence="3 4" key="1">
    <citation type="submission" date="2017-09" db="EMBL/GenBank/DDBJ databases">
        <title>Large-scale bioinformatics analysis of Bacillus genomes uncovers conserved roles of natural products in bacterial physiology.</title>
        <authorList>
            <consortium name="Agbiome Team Llc"/>
            <person name="Bleich R.M."/>
            <person name="Kirk G.J."/>
            <person name="Santa Maria K.C."/>
            <person name="Allen S.E."/>
            <person name="Farag S."/>
            <person name="Shank E.A."/>
            <person name="Bowers A."/>
        </authorList>
    </citation>
    <scope>NUCLEOTIDE SEQUENCE [LARGE SCALE GENOMIC DNA]</scope>
    <source>
        <strain evidence="3 4">AFS003229</strain>
    </source>
</reference>
<reference evidence="2 5" key="2">
    <citation type="submission" date="2018-07" db="EMBL/GenBank/DDBJ databases">
        <title>The molecular basis for the intramolecular migration of carboxyl group in the catabolism of para-hydroxybenzoate via gentisate.</title>
        <authorList>
            <person name="Zhao H."/>
            <person name="Xu Y."/>
            <person name="Lin S."/>
            <person name="Spain J.C."/>
            <person name="Zhou N.-Y."/>
        </authorList>
    </citation>
    <scope>NUCLEOTIDE SEQUENCE [LARGE SCALE GENOMIC DNA]</scope>
    <source>
        <strain evidence="2 5">PHB-7a</strain>
    </source>
</reference>
<keyword evidence="1 3" id="KW-0808">Transferase</keyword>
<dbReference type="RefSeq" id="WP_098175083.1">
    <property type="nucleotide sequence ID" value="NZ_CP030926.1"/>
</dbReference>
<evidence type="ECO:0000313" key="4">
    <source>
        <dbReference type="Proteomes" id="UP000220106"/>
    </source>
</evidence>
<dbReference type="EMBL" id="NUEQ01000010">
    <property type="protein sequence ID" value="PEJ36298.1"/>
    <property type="molecule type" value="Genomic_DNA"/>
</dbReference>
<dbReference type="InterPro" id="IPR044855">
    <property type="entry name" value="CoA-Trfase_III_dom3_sf"/>
</dbReference>
<dbReference type="InterPro" id="IPR050483">
    <property type="entry name" value="CoA-transferase_III_domain"/>
</dbReference>
<dbReference type="KEGG" id="pbut:DTO10_22745"/>